<protein>
    <submittedName>
        <fullName evidence="1">Uncharacterized protein</fullName>
    </submittedName>
</protein>
<evidence type="ECO:0000313" key="1">
    <source>
        <dbReference type="EMBL" id="KAG1777602.1"/>
    </source>
</evidence>
<dbReference type="AlphaFoldDB" id="A0A9P7D3C8"/>
<keyword evidence="2" id="KW-1185">Reference proteome</keyword>
<comment type="caution">
    <text evidence="1">The sequence shown here is derived from an EMBL/GenBank/DDBJ whole genome shotgun (WGS) entry which is preliminary data.</text>
</comment>
<dbReference type="Proteomes" id="UP000714275">
    <property type="component" value="Unassembled WGS sequence"/>
</dbReference>
<name>A0A9P7D3C8_9AGAM</name>
<evidence type="ECO:0000313" key="2">
    <source>
        <dbReference type="Proteomes" id="UP000714275"/>
    </source>
</evidence>
<accession>A0A9P7D3C8</accession>
<proteinExistence type="predicted"/>
<reference evidence="1" key="1">
    <citation type="journal article" date="2020" name="New Phytol.">
        <title>Comparative genomics reveals dynamic genome evolution in host specialist ectomycorrhizal fungi.</title>
        <authorList>
            <person name="Lofgren L.A."/>
            <person name="Nguyen N.H."/>
            <person name="Vilgalys R."/>
            <person name="Ruytinx J."/>
            <person name="Liao H.L."/>
            <person name="Branco S."/>
            <person name="Kuo A."/>
            <person name="LaButti K."/>
            <person name="Lipzen A."/>
            <person name="Andreopoulos W."/>
            <person name="Pangilinan J."/>
            <person name="Riley R."/>
            <person name="Hundley H."/>
            <person name="Na H."/>
            <person name="Barry K."/>
            <person name="Grigoriev I.V."/>
            <person name="Stajich J.E."/>
            <person name="Kennedy P.G."/>
        </authorList>
    </citation>
    <scope>NUCLEOTIDE SEQUENCE</scope>
    <source>
        <strain evidence="1">DOB743</strain>
    </source>
</reference>
<organism evidence="1 2">
    <name type="scientific">Suillus placidus</name>
    <dbReference type="NCBI Taxonomy" id="48579"/>
    <lineage>
        <taxon>Eukaryota</taxon>
        <taxon>Fungi</taxon>
        <taxon>Dikarya</taxon>
        <taxon>Basidiomycota</taxon>
        <taxon>Agaricomycotina</taxon>
        <taxon>Agaricomycetes</taxon>
        <taxon>Agaricomycetidae</taxon>
        <taxon>Boletales</taxon>
        <taxon>Suillineae</taxon>
        <taxon>Suillaceae</taxon>
        <taxon>Suillus</taxon>
    </lineage>
</organism>
<gene>
    <name evidence="1" type="ORF">EV702DRAFT_1045344</name>
</gene>
<dbReference type="OrthoDB" id="2661877at2759"/>
<dbReference type="EMBL" id="JABBWD010000020">
    <property type="protein sequence ID" value="KAG1777602.1"/>
    <property type="molecule type" value="Genomic_DNA"/>
</dbReference>
<sequence>MSRTTINNIPSVEKTTVFQPAFMDALLECSSGPTSRSLVPTIHVSGTPKSAVNNGSTPMDALSASCFLLSLSYMEALEVRSILLSSYSETGCQPVIKDIRTVKAQFQLQTLDDSFPPEAVMCSKKAANTLLYLASNCEKNRDGVCETDNRVTDELDFVVHSDALFPEASESRGDVVPEFSLEDFENTDFTLTGDVLKDRFTLKKTAGGEEVGMPKGVHNWTLKDLEDPQGHFKMVIDLYKLEKVPVVVPNVQDAAGNLIHPSEYSKHFTEVMPVAAEVVMRLQDQHWTPNQRLEACRQTPRANERPMVQQVVDLQQRRLLASKRW</sequence>